<evidence type="ECO:0000313" key="7">
    <source>
        <dbReference type="Proteomes" id="UP000633943"/>
    </source>
</evidence>
<organism evidence="6 7">
    <name type="scientific">Aromatoleum bremense</name>
    <dbReference type="NCBI Taxonomy" id="76115"/>
    <lineage>
        <taxon>Bacteria</taxon>
        <taxon>Pseudomonadati</taxon>
        <taxon>Pseudomonadota</taxon>
        <taxon>Betaproteobacteria</taxon>
        <taxon>Rhodocyclales</taxon>
        <taxon>Rhodocyclaceae</taxon>
        <taxon>Aromatoleum</taxon>
    </lineage>
</organism>
<proteinExistence type="predicted"/>
<evidence type="ECO:0000256" key="2">
    <source>
        <dbReference type="ARBA" id="ARBA00023125"/>
    </source>
</evidence>
<dbReference type="SMART" id="SM00421">
    <property type="entry name" value="HTH_LUXR"/>
    <property type="match status" value="1"/>
</dbReference>
<comment type="caution">
    <text evidence="6">The sequence shown here is derived from an EMBL/GenBank/DDBJ whole genome shotgun (WGS) entry which is preliminary data.</text>
</comment>
<keyword evidence="3" id="KW-0804">Transcription</keyword>
<dbReference type="EMBL" id="WTVP01000063">
    <property type="protein sequence ID" value="NMG17173.1"/>
    <property type="molecule type" value="Genomic_DNA"/>
</dbReference>
<feature type="region of interest" description="Disordered" evidence="4">
    <location>
        <begin position="101"/>
        <end position="125"/>
    </location>
</feature>
<dbReference type="Proteomes" id="UP000633943">
    <property type="component" value="Unassembled WGS sequence"/>
</dbReference>
<dbReference type="InterPro" id="IPR000792">
    <property type="entry name" value="Tscrpt_reg_LuxR_C"/>
</dbReference>
<feature type="domain" description="HTH luxR-type" evidence="5">
    <location>
        <begin position="37"/>
        <end position="102"/>
    </location>
</feature>
<keyword evidence="2" id="KW-0238">DNA-binding</keyword>
<dbReference type="CDD" id="cd06170">
    <property type="entry name" value="LuxR_C_like"/>
    <property type="match status" value="1"/>
</dbReference>
<accession>A0ABX1NYQ4</accession>
<evidence type="ECO:0000313" key="6">
    <source>
        <dbReference type="EMBL" id="NMG17173.1"/>
    </source>
</evidence>
<dbReference type="PANTHER" id="PTHR44688">
    <property type="entry name" value="DNA-BINDING TRANSCRIPTIONAL ACTIVATOR DEVR_DOSR"/>
    <property type="match status" value="1"/>
</dbReference>
<keyword evidence="7" id="KW-1185">Reference proteome</keyword>
<evidence type="ECO:0000256" key="4">
    <source>
        <dbReference type="SAM" id="MobiDB-lite"/>
    </source>
</evidence>
<dbReference type="PANTHER" id="PTHR44688:SF16">
    <property type="entry name" value="DNA-BINDING TRANSCRIPTIONAL ACTIVATOR DEVR_DOSR"/>
    <property type="match status" value="1"/>
</dbReference>
<keyword evidence="1" id="KW-0805">Transcription regulation</keyword>
<sequence>MDFLQKPFKPQDFIDCINRSIRVARENFEQRQAKETAEISLQRLSPREREVLHHLLDGATSKEIARILNISYKTVDVHRSNVLRKLKVVSYLALKRKFEQGSPMASKCQAEPVRRASCKSPTSEL</sequence>
<dbReference type="Pfam" id="PF00196">
    <property type="entry name" value="GerE"/>
    <property type="match status" value="1"/>
</dbReference>
<protein>
    <recommendedName>
        <fullName evidence="5">HTH luxR-type domain-containing protein</fullName>
    </recommendedName>
</protein>
<dbReference type="PROSITE" id="PS00622">
    <property type="entry name" value="HTH_LUXR_1"/>
    <property type="match status" value="1"/>
</dbReference>
<dbReference type="InterPro" id="IPR016032">
    <property type="entry name" value="Sig_transdc_resp-reg_C-effctor"/>
</dbReference>
<evidence type="ECO:0000256" key="1">
    <source>
        <dbReference type="ARBA" id="ARBA00023015"/>
    </source>
</evidence>
<dbReference type="PRINTS" id="PR00038">
    <property type="entry name" value="HTHLUXR"/>
</dbReference>
<dbReference type="SUPFAM" id="SSF46894">
    <property type="entry name" value="C-terminal effector domain of the bipartite response regulators"/>
    <property type="match status" value="1"/>
</dbReference>
<gene>
    <name evidence="6" type="ORF">GPA24_16860</name>
</gene>
<dbReference type="Gene3D" id="3.40.50.2300">
    <property type="match status" value="1"/>
</dbReference>
<dbReference type="PROSITE" id="PS50043">
    <property type="entry name" value="HTH_LUXR_2"/>
    <property type="match status" value="1"/>
</dbReference>
<evidence type="ECO:0000256" key="3">
    <source>
        <dbReference type="ARBA" id="ARBA00023163"/>
    </source>
</evidence>
<evidence type="ECO:0000259" key="5">
    <source>
        <dbReference type="PROSITE" id="PS50043"/>
    </source>
</evidence>
<name>A0ABX1NYQ4_9RHOO</name>
<reference evidence="6 7" key="1">
    <citation type="submission" date="2019-12" db="EMBL/GenBank/DDBJ databases">
        <title>Comparative genomics gives insights into the taxonomy of the Azoarcus-Aromatoleum group and reveals separate origins of nif in the plant-associated Azoarcus and non-plant-associated Aromatoleum sub-groups.</title>
        <authorList>
            <person name="Lafos M."/>
            <person name="Maluk M."/>
            <person name="Batista M."/>
            <person name="Junghare M."/>
            <person name="Carmona M."/>
            <person name="Faoro H."/>
            <person name="Cruz L.M."/>
            <person name="Battistoni F."/>
            <person name="De Souza E."/>
            <person name="Pedrosa F."/>
            <person name="Chen W.-M."/>
            <person name="Poole P.S."/>
            <person name="Dixon R.A."/>
            <person name="James E.K."/>
        </authorList>
    </citation>
    <scope>NUCLEOTIDE SEQUENCE [LARGE SCALE GENOMIC DNA]</scope>
    <source>
        <strain evidence="6 7">PbN1</strain>
    </source>
</reference>